<gene>
    <name evidence="6" type="ORF">LMI_0501</name>
    <name evidence="7" type="ORF">SAMN02982997_01940</name>
</gene>
<dbReference type="EMBL" id="LN614830">
    <property type="protein sequence ID" value="CEG59848.1"/>
    <property type="molecule type" value="Genomic_DNA"/>
</dbReference>
<dbReference type="InterPro" id="IPR011095">
    <property type="entry name" value="Dala_Dala_lig_C"/>
</dbReference>
<accession>A0A098GBH2</accession>
<evidence type="ECO:0000313" key="8">
    <source>
        <dbReference type="Proteomes" id="UP000032414"/>
    </source>
</evidence>
<dbReference type="Gene3D" id="3.30.470.20">
    <property type="entry name" value="ATP-grasp fold, B domain"/>
    <property type="match status" value="1"/>
</dbReference>
<dbReference type="KEGG" id="tmc:LMI_0501"/>
<dbReference type="InterPro" id="IPR052032">
    <property type="entry name" value="ATP-dep_AA_Ligase"/>
</dbReference>
<dbReference type="Proteomes" id="UP000032414">
    <property type="component" value="Chromosome I"/>
</dbReference>
<reference evidence="8" key="2">
    <citation type="submission" date="2014-09" db="EMBL/GenBank/DDBJ databases">
        <authorList>
            <person name="Gomez-Valero L."/>
        </authorList>
    </citation>
    <scope>NUCLEOTIDE SEQUENCE [LARGE SCALE GENOMIC DNA]</scope>
    <source>
        <strain evidence="8">ATCC33218</strain>
    </source>
</reference>
<dbReference type="STRING" id="451.B6N58_12785"/>
<evidence type="ECO:0000256" key="1">
    <source>
        <dbReference type="ARBA" id="ARBA00022598"/>
    </source>
</evidence>
<evidence type="ECO:0000256" key="3">
    <source>
        <dbReference type="ARBA" id="ARBA00022840"/>
    </source>
</evidence>
<keyword evidence="1" id="KW-0436">Ligase</keyword>
<dbReference type="EMBL" id="FMVN01000009">
    <property type="protein sequence ID" value="SCY52013.1"/>
    <property type="molecule type" value="Genomic_DNA"/>
</dbReference>
<evidence type="ECO:0000259" key="5">
    <source>
        <dbReference type="PROSITE" id="PS50975"/>
    </source>
</evidence>
<dbReference type="GO" id="GO:0046872">
    <property type="term" value="F:metal ion binding"/>
    <property type="evidence" value="ECO:0007669"/>
    <property type="project" value="InterPro"/>
</dbReference>
<dbReference type="PROSITE" id="PS50975">
    <property type="entry name" value="ATP_GRASP"/>
    <property type="match status" value="1"/>
</dbReference>
<sequence length="411" mass="47579">MQVYIFIYNVIGIKSNFLNLKQNNSKFILIGSDYSLKNLSDENRSCFDEIHMITRNFHQISFKEVEPILLKYIRLYGRKNINLLTNEESTQLVCAQLREKYCIPGNKTEQLLPFVNKIVSKNKLQGKIRTPNFIQFNKSEYKNNPPKYLQHLINKIGFPMFIKPIDLVSSIGTHYITDLNTLKSAVEQILVVPYEFEVDEYIEGDLYHCDMLVHNNEIRFFMAGKYAYPLARFSKGSPMGSIPVKDEKLLTSLEEFSRNILINLGFFSSAFHIEIFRKEDSGELIFLEAAARTPGALVPNMYEIIFNVHLEELHYKVQIEPSYDLKINKSGNYAGWLTFPKIKGKLIEVKSPSIPINNKIINFVQSGEELEQAQSLLDSSCSIVFWDECFQKLEETFESLKNHQPLILHTT</sequence>
<dbReference type="InterPro" id="IPR013815">
    <property type="entry name" value="ATP_grasp_subdomain_1"/>
</dbReference>
<protein>
    <submittedName>
        <fullName evidence="7">ATP-grasp domain-containing protein</fullName>
    </submittedName>
</protein>
<keyword evidence="2 4" id="KW-0547">Nucleotide-binding</keyword>
<dbReference type="PANTHER" id="PTHR43585">
    <property type="entry name" value="FUMIPYRROLE BIOSYNTHESIS PROTEIN C"/>
    <property type="match status" value="1"/>
</dbReference>
<dbReference type="Gene3D" id="3.40.50.20">
    <property type="match status" value="1"/>
</dbReference>
<dbReference type="HOGENOM" id="CLU_029016_4_1_6"/>
<dbReference type="GO" id="GO:0008716">
    <property type="term" value="F:D-alanine-D-alanine ligase activity"/>
    <property type="evidence" value="ECO:0007669"/>
    <property type="project" value="InterPro"/>
</dbReference>
<dbReference type="AlphaFoldDB" id="A0A098GBH2"/>
<name>A0A098GBH2_LEGMI</name>
<dbReference type="InterPro" id="IPR011761">
    <property type="entry name" value="ATP-grasp"/>
</dbReference>
<evidence type="ECO:0000256" key="4">
    <source>
        <dbReference type="PROSITE-ProRule" id="PRU00409"/>
    </source>
</evidence>
<evidence type="ECO:0000313" key="6">
    <source>
        <dbReference type="EMBL" id="CEG59848.1"/>
    </source>
</evidence>
<organism evidence="6 8">
    <name type="scientific">Legionella micdadei</name>
    <name type="common">Tatlockia micdadei</name>
    <dbReference type="NCBI Taxonomy" id="451"/>
    <lineage>
        <taxon>Bacteria</taxon>
        <taxon>Pseudomonadati</taxon>
        <taxon>Pseudomonadota</taxon>
        <taxon>Gammaproteobacteria</taxon>
        <taxon>Legionellales</taxon>
        <taxon>Legionellaceae</taxon>
        <taxon>Legionella</taxon>
    </lineage>
</organism>
<evidence type="ECO:0000313" key="7">
    <source>
        <dbReference type="EMBL" id="SCY52013.1"/>
    </source>
</evidence>
<feature type="domain" description="ATP-grasp" evidence="5">
    <location>
        <begin position="120"/>
        <end position="319"/>
    </location>
</feature>
<dbReference type="OrthoDB" id="9803907at2"/>
<keyword evidence="9" id="KW-1185">Reference proteome</keyword>
<dbReference type="PATRIC" id="fig|451.8.peg.81"/>
<dbReference type="PANTHER" id="PTHR43585:SF2">
    <property type="entry name" value="ATP-GRASP ENZYME FSQD"/>
    <property type="match status" value="1"/>
</dbReference>
<evidence type="ECO:0000256" key="2">
    <source>
        <dbReference type="ARBA" id="ARBA00022741"/>
    </source>
</evidence>
<proteinExistence type="predicted"/>
<dbReference type="Pfam" id="PF07478">
    <property type="entry name" value="Dala_Dala_lig_C"/>
    <property type="match status" value="1"/>
</dbReference>
<reference evidence="6" key="1">
    <citation type="submission" date="2014-09" db="EMBL/GenBank/DDBJ databases">
        <authorList>
            <person name="GOMEZ-VALERO Laura"/>
        </authorList>
    </citation>
    <scope>NUCLEOTIDE SEQUENCE</scope>
    <source>
        <strain evidence="6">ATCC33218</strain>
    </source>
</reference>
<dbReference type="RefSeq" id="WP_045098367.1">
    <property type="nucleotide sequence ID" value="NZ_JABTVM010000008.1"/>
</dbReference>
<evidence type="ECO:0000313" key="9">
    <source>
        <dbReference type="Proteomes" id="UP000182998"/>
    </source>
</evidence>
<reference evidence="7 9" key="3">
    <citation type="submission" date="2016-10" db="EMBL/GenBank/DDBJ databases">
        <authorList>
            <person name="Varghese N."/>
            <person name="Submissions S."/>
        </authorList>
    </citation>
    <scope>NUCLEOTIDE SEQUENCE [LARGE SCALE GENOMIC DNA]</scope>
    <source>
        <strain evidence="7 9">ATCC 33218</strain>
    </source>
</reference>
<dbReference type="Gene3D" id="3.30.1490.20">
    <property type="entry name" value="ATP-grasp fold, A domain"/>
    <property type="match status" value="1"/>
</dbReference>
<dbReference type="Proteomes" id="UP000182998">
    <property type="component" value="Unassembled WGS sequence"/>
</dbReference>
<dbReference type="SUPFAM" id="SSF56059">
    <property type="entry name" value="Glutathione synthetase ATP-binding domain-like"/>
    <property type="match status" value="1"/>
</dbReference>
<keyword evidence="3 4" id="KW-0067">ATP-binding</keyword>
<dbReference type="GO" id="GO:0005524">
    <property type="term" value="F:ATP binding"/>
    <property type="evidence" value="ECO:0007669"/>
    <property type="project" value="UniProtKB-UniRule"/>
</dbReference>